<dbReference type="PANTHER" id="PTHR43840:SF15">
    <property type="entry name" value="MITOCHONDRIAL METAL TRANSPORTER 1-RELATED"/>
    <property type="match status" value="1"/>
</dbReference>
<dbReference type="STRING" id="1817772.A2527_05185"/>
<keyword evidence="5 7" id="KW-1133">Transmembrane helix</keyword>
<dbReference type="SUPFAM" id="SSF161111">
    <property type="entry name" value="Cation efflux protein transmembrane domain-like"/>
    <property type="match status" value="1"/>
</dbReference>
<evidence type="ECO:0000256" key="3">
    <source>
        <dbReference type="ARBA" id="ARBA00022448"/>
    </source>
</evidence>
<dbReference type="Pfam" id="PF01545">
    <property type="entry name" value="Cation_efflux"/>
    <property type="match status" value="1"/>
</dbReference>
<dbReference type="InterPro" id="IPR058533">
    <property type="entry name" value="Cation_efflux_TM"/>
</dbReference>
<dbReference type="InterPro" id="IPR050291">
    <property type="entry name" value="CDF_Transporter"/>
</dbReference>
<keyword evidence="3" id="KW-0813">Transport</keyword>
<evidence type="ECO:0000259" key="9">
    <source>
        <dbReference type="Pfam" id="PF16916"/>
    </source>
</evidence>
<comment type="similarity">
    <text evidence="2">Belongs to the cation diffusion facilitator (CDF) transporter (TC 2.A.4) family.</text>
</comment>
<dbReference type="InterPro" id="IPR002524">
    <property type="entry name" value="Cation_efflux"/>
</dbReference>
<reference evidence="10 11" key="1">
    <citation type="journal article" date="2016" name="Nat. Commun.">
        <title>Thousands of microbial genomes shed light on interconnected biogeochemical processes in an aquifer system.</title>
        <authorList>
            <person name="Anantharaman K."/>
            <person name="Brown C.T."/>
            <person name="Hug L.A."/>
            <person name="Sharon I."/>
            <person name="Castelle C.J."/>
            <person name="Probst A.J."/>
            <person name="Thomas B.C."/>
            <person name="Singh A."/>
            <person name="Wilkins M.J."/>
            <person name="Karaoz U."/>
            <person name="Brodie E.L."/>
            <person name="Williams K.H."/>
            <person name="Hubbard S.S."/>
            <person name="Banfield J.F."/>
        </authorList>
    </citation>
    <scope>NUCLEOTIDE SEQUENCE [LARGE SCALE GENOMIC DNA]</scope>
</reference>
<proteinExistence type="inferred from homology"/>
<keyword evidence="6 7" id="KW-0472">Membrane</keyword>
<evidence type="ECO:0000256" key="5">
    <source>
        <dbReference type="ARBA" id="ARBA00022989"/>
    </source>
</evidence>
<evidence type="ECO:0000256" key="6">
    <source>
        <dbReference type="ARBA" id="ARBA00023136"/>
    </source>
</evidence>
<dbReference type="EMBL" id="MFNE01000036">
    <property type="protein sequence ID" value="OGG94581.1"/>
    <property type="molecule type" value="Genomic_DNA"/>
</dbReference>
<dbReference type="InterPro" id="IPR027469">
    <property type="entry name" value="Cation_efflux_TMD_sf"/>
</dbReference>
<keyword evidence="4 7" id="KW-0812">Transmembrane</keyword>
<comment type="caution">
    <text evidence="10">The sequence shown here is derived from an EMBL/GenBank/DDBJ whole genome shotgun (WGS) entry which is preliminary data.</text>
</comment>
<organism evidence="10 11">
    <name type="scientific">Candidatus Lambdaproteobacteria bacterium RIFOXYD2_FULL_50_16</name>
    <dbReference type="NCBI Taxonomy" id="1817772"/>
    <lineage>
        <taxon>Bacteria</taxon>
        <taxon>Pseudomonadati</taxon>
        <taxon>Pseudomonadota</taxon>
        <taxon>Candidatus Lambdaproteobacteria</taxon>
    </lineage>
</organism>
<dbReference type="AlphaFoldDB" id="A0A1F6G917"/>
<dbReference type="GO" id="GO:0008324">
    <property type="term" value="F:monoatomic cation transmembrane transporter activity"/>
    <property type="evidence" value="ECO:0007669"/>
    <property type="project" value="InterPro"/>
</dbReference>
<dbReference type="Pfam" id="PF16916">
    <property type="entry name" value="ZT_dimer"/>
    <property type="match status" value="1"/>
</dbReference>
<dbReference type="InterPro" id="IPR036837">
    <property type="entry name" value="Cation_efflux_CTD_sf"/>
</dbReference>
<feature type="domain" description="Cation efflux protein cytoplasmic" evidence="9">
    <location>
        <begin position="288"/>
        <end position="360"/>
    </location>
</feature>
<dbReference type="SUPFAM" id="SSF160240">
    <property type="entry name" value="Cation efflux protein cytoplasmic domain-like"/>
    <property type="match status" value="2"/>
</dbReference>
<feature type="transmembrane region" description="Helical" evidence="7">
    <location>
        <begin position="188"/>
        <end position="206"/>
    </location>
</feature>
<dbReference type="GO" id="GO:0016020">
    <property type="term" value="C:membrane"/>
    <property type="evidence" value="ECO:0007669"/>
    <property type="project" value="UniProtKB-SubCell"/>
</dbReference>
<feature type="transmembrane region" description="Helical" evidence="7">
    <location>
        <begin position="84"/>
        <end position="107"/>
    </location>
</feature>
<protein>
    <submittedName>
        <fullName evidence="10">Uncharacterized protein</fullName>
    </submittedName>
</protein>
<dbReference type="Proteomes" id="UP000178449">
    <property type="component" value="Unassembled WGS sequence"/>
</dbReference>
<name>A0A1F6G917_9PROT</name>
<dbReference type="PANTHER" id="PTHR43840">
    <property type="entry name" value="MITOCHONDRIAL METAL TRANSPORTER 1-RELATED"/>
    <property type="match status" value="1"/>
</dbReference>
<dbReference type="FunFam" id="1.20.1510.10:FF:000006">
    <property type="entry name" value="Divalent cation efflux transporter"/>
    <property type="match status" value="1"/>
</dbReference>
<evidence type="ECO:0000256" key="4">
    <source>
        <dbReference type="ARBA" id="ARBA00022692"/>
    </source>
</evidence>
<sequence length="449" mass="49991">MNQTGLSGYLKSRFSEPHCLLPYLILAERCFFIRLDSLFFLPLRTAMVDNPKSLTGLTGFLVRRYVARFEETQDESVRAQYGYLGGWVSAVINLGLTGFKVALGLWIGSRALVADGLHSGSDMLTSIIVVIGFWAAAKPRDKEHPYGHANAELVASLIMAVLLILAGFELARDNLQTLWLGDFQVIEAHPLVLVAVAATILLKEWLYAFSKGLAKAIGSPALEADAWHHRSDSLTTIAVLAGIVGNQMGWPWADPLIGVLVAILVGWSGVEIAKDSISPLLGENVGPQVYRQIIDLVISDEAIYNLHDIYVHKYGREHYIALHIEILGSRTPIEMHDIAAAAGNRVEKRFGGACTVHVDPVDFEGERYQQVALELKRTVTSHSEIVGFHDLQFRSEESRERIFFEFCVSPEIDELTYPELHQKVANDLSLRLPQTEIHFQLEPAYNILH</sequence>
<dbReference type="Gene3D" id="1.20.1510.10">
    <property type="entry name" value="Cation efflux protein transmembrane domain"/>
    <property type="match status" value="1"/>
</dbReference>
<dbReference type="NCBIfam" id="TIGR01297">
    <property type="entry name" value="CDF"/>
    <property type="match status" value="1"/>
</dbReference>
<comment type="subcellular location">
    <subcellularLocation>
        <location evidence="1">Membrane</location>
        <topology evidence="1">Multi-pass membrane protein</topology>
    </subcellularLocation>
</comment>
<evidence type="ECO:0000313" key="11">
    <source>
        <dbReference type="Proteomes" id="UP000178449"/>
    </source>
</evidence>
<evidence type="ECO:0000256" key="2">
    <source>
        <dbReference type="ARBA" id="ARBA00008114"/>
    </source>
</evidence>
<feature type="transmembrane region" description="Helical" evidence="7">
    <location>
        <begin position="149"/>
        <end position="168"/>
    </location>
</feature>
<gene>
    <name evidence="10" type="ORF">A2527_05185</name>
</gene>
<evidence type="ECO:0000256" key="7">
    <source>
        <dbReference type="SAM" id="Phobius"/>
    </source>
</evidence>
<accession>A0A1F6G917</accession>
<dbReference type="InterPro" id="IPR027470">
    <property type="entry name" value="Cation_efflux_CTD"/>
</dbReference>
<feature type="domain" description="Cation efflux protein transmembrane" evidence="8">
    <location>
        <begin position="87"/>
        <end position="281"/>
    </location>
</feature>
<feature type="transmembrane region" description="Helical" evidence="7">
    <location>
        <begin position="119"/>
        <end position="137"/>
    </location>
</feature>
<evidence type="ECO:0000259" key="8">
    <source>
        <dbReference type="Pfam" id="PF01545"/>
    </source>
</evidence>
<dbReference type="Gene3D" id="3.30.70.1350">
    <property type="entry name" value="Cation efflux protein, cytoplasmic domain"/>
    <property type="match status" value="1"/>
</dbReference>
<evidence type="ECO:0000256" key="1">
    <source>
        <dbReference type="ARBA" id="ARBA00004141"/>
    </source>
</evidence>
<evidence type="ECO:0000313" key="10">
    <source>
        <dbReference type="EMBL" id="OGG94581.1"/>
    </source>
</evidence>